<organism evidence="3 4">
    <name type="scientific">Motilimonas pumila</name>
    <dbReference type="NCBI Taxonomy" id="2303987"/>
    <lineage>
        <taxon>Bacteria</taxon>
        <taxon>Pseudomonadati</taxon>
        <taxon>Pseudomonadota</taxon>
        <taxon>Gammaproteobacteria</taxon>
        <taxon>Alteromonadales</taxon>
        <taxon>Alteromonadales genera incertae sedis</taxon>
        <taxon>Motilimonas</taxon>
    </lineage>
</organism>
<feature type="active site" description="Proton donor; for dehydratase activity" evidence="1">
    <location>
        <position position="256"/>
    </location>
</feature>
<dbReference type="AlphaFoldDB" id="A0A418YIF5"/>
<reference evidence="3 4" key="1">
    <citation type="submission" date="2018-09" db="EMBL/GenBank/DDBJ databases">
        <authorList>
            <person name="Wang F."/>
        </authorList>
    </citation>
    <scope>NUCLEOTIDE SEQUENCE [LARGE SCALE GENOMIC DNA]</scope>
    <source>
        <strain evidence="3 4">PLHSC7-2</strain>
    </source>
</reference>
<feature type="domain" description="PKS/mFAS DH" evidence="2">
    <location>
        <begin position="38"/>
        <end position="339"/>
    </location>
</feature>
<gene>
    <name evidence="3" type="ORF">D1Z90_02855</name>
</gene>
<dbReference type="RefSeq" id="WP_119909237.1">
    <property type="nucleotide sequence ID" value="NZ_QZCH01000002.1"/>
</dbReference>
<protein>
    <recommendedName>
        <fullName evidence="2">PKS/mFAS DH domain-containing protein</fullName>
    </recommendedName>
</protein>
<dbReference type="InterPro" id="IPR049900">
    <property type="entry name" value="PKS_mFAS_DH"/>
</dbReference>
<dbReference type="InterPro" id="IPR049551">
    <property type="entry name" value="PKS_DH_C"/>
</dbReference>
<sequence length="373" mass="42075">MIDLLNEKLNEMLPLPLSQRRLPKSEQIDGMIAAHELPLLAGAKVSYDCNNIAQLQLNLDHQQALFASHHSFTMGDIIPATVLLEYLLEAAAWLLGHHFGQQQCYPLAVSQFIIERGLVLTPGKTTELEIHIEKIAINSVKSSLKVSLLSQRINRQGKCLGKKRHASAQISFDFRLKPSVQLPYFDGEIQQYKACKDFLYDRIITTHGPLFQSLTGEFVLSENRQELLGEYHCQHKEKGWLASGNDHFIMSPLGLDSCLQLICFSAILHDGKPRLPMKIQALQVFRQHPSHSFCRVHIHLQRADEAEIICKMAVFDSNNQVILEAQGVMMRHHMGQQFDAEIIEQWLARSAVTATPATDTEALVKAELEASDE</sequence>
<comment type="caution">
    <text evidence="3">The sequence shown here is derived from an EMBL/GenBank/DDBJ whole genome shotgun (WGS) entry which is preliminary data.</text>
</comment>
<reference evidence="3 4" key="2">
    <citation type="submission" date="2019-01" db="EMBL/GenBank/DDBJ databases">
        <title>Motilimonas pumilus sp. nov., isolated from the gut of sea cucumber (Apostichopus japonicus).</title>
        <authorList>
            <person name="Wang F.-Q."/>
            <person name="Ren L.-H."/>
            <person name="Lin Y.-W."/>
            <person name="Sun G.-H."/>
            <person name="Du Z.-J."/>
            <person name="Zhao J.-X."/>
            <person name="Liu X.-J."/>
            <person name="Liu L.-J."/>
        </authorList>
    </citation>
    <scope>NUCLEOTIDE SEQUENCE [LARGE SCALE GENOMIC DNA]</scope>
    <source>
        <strain evidence="3 4">PLHSC7-2</strain>
    </source>
</reference>
<dbReference type="EMBL" id="QZCH01000002">
    <property type="protein sequence ID" value="RJG50435.1"/>
    <property type="molecule type" value="Genomic_DNA"/>
</dbReference>
<evidence type="ECO:0000259" key="2">
    <source>
        <dbReference type="PROSITE" id="PS52019"/>
    </source>
</evidence>
<dbReference type="Proteomes" id="UP000283255">
    <property type="component" value="Unassembled WGS sequence"/>
</dbReference>
<evidence type="ECO:0000313" key="4">
    <source>
        <dbReference type="Proteomes" id="UP000283255"/>
    </source>
</evidence>
<evidence type="ECO:0000256" key="1">
    <source>
        <dbReference type="PROSITE-ProRule" id="PRU01363"/>
    </source>
</evidence>
<name>A0A418YIF5_9GAMM</name>
<evidence type="ECO:0000313" key="3">
    <source>
        <dbReference type="EMBL" id="RJG50435.1"/>
    </source>
</evidence>
<feature type="region of interest" description="C-terminal hotdog fold" evidence="1">
    <location>
        <begin position="190"/>
        <end position="339"/>
    </location>
</feature>
<dbReference type="InterPro" id="IPR042104">
    <property type="entry name" value="PKS_dehydratase_sf"/>
</dbReference>
<dbReference type="OrthoDB" id="9808281at2"/>
<dbReference type="Gene3D" id="3.10.129.110">
    <property type="entry name" value="Polyketide synthase dehydratase"/>
    <property type="match status" value="1"/>
</dbReference>
<dbReference type="Pfam" id="PF14765">
    <property type="entry name" value="PS-DH"/>
    <property type="match status" value="1"/>
</dbReference>
<keyword evidence="4" id="KW-1185">Reference proteome</keyword>
<proteinExistence type="predicted"/>
<feature type="active site" description="Proton acceptor; for dehydratase activity" evidence="1">
    <location>
        <position position="70"/>
    </location>
</feature>
<accession>A0A418YIF5</accession>
<dbReference type="PROSITE" id="PS52019">
    <property type="entry name" value="PKS_MFAS_DH"/>
    <property type="match status" value="1"/>
</dbReference>
<feature type="region of interest" description="N-terminal hotdog fold" evidence="1">
    <location>
        <begin position="38"/>
        <end position="177"/>
    </location>
</feature>